<dbReference type="SMART" id="SM00065">
    <property type="entry name" value="GAF"/>
    <property type="match status" value="3"/>
</dbReference>
<proteinExistence type="predicted"/>
<dbReference type="SUPFAM" id="SSF55781">
    <property type="entry name" value="GAF domain-like"/>
    <property type="match status" value="3"/>
</dbReference>
<evidence type="ECO:0000259" key="1">
    <source>
        <dbReference type="PROSITE" id="PS50887"/>
    </source>
</evidence>
<reference evidence="2 3" key="1">
    <citation type="submission" date="2019-11" db="EMBL/GenBank/DDBJ databases">
        <authorList>
            <person name="He Y."/>
        </authorList>
    </citation>
    <scope>NUCLEOTIDE SEQUENCE [LARGE SCALE GENOMIC DNA]</scope>
    <source>
        <strain evidence="2 3">SCSIO 58843</strain>
    </source>
</reference>
<dbReference type="PANTHER" id="PTHR44757:SF2">
    <property type="entry name" value="BIOFILM ARCHITECTURE MAINTENANCE PROTEIN MBAA"/>
    <property type="match status" value="1"/>
</dbReference>
<dbReference type="CDD" id="cd01949">
    <property type="entry name" value="GGDEF"/>
    <property type="match status" value="1"/>
</dbReference>
<dbReference type="InterPro" id="IPR052155">
    <property type="entry name" value="Biofilm_reg_signaling"/>
</dbReference>
<organism evidence="2 3">
    <name type="scientific">Actinomarinicola tropica</name>
    <dbReference type="NCBI Taxonomy" id="2789776"/>
    <lineage>
        <taxon>Bacteria</taxon>
        <taxon>Bacillati</taxon>
        <taxon>Actinomycetota</taxon>
        <taxon>Acidimicrobiia</taxon>
        <taxon>Acidimicrobiales</taxon>
        <taxon>Iamiaceae</taxon>
        <taxon>Actinomarinicola</taxon>
    </lineage>
</organism>
<dbReference type="InterPro" id="IPR000160">
    <property type="entry name" value="GGDEF_dom"/>
</dbReference>
<evidence type="ECO:0000313" key="3">
    <source>
        <dbReference type="Proteomes" id="UP000334019"/>
    </source>
</evidence>
<accession>A0A5Q2RGR7</accession>
<dbReference type="Gene3D" id="3.30.70.270">
    <property type="match status" value="1"/>
</dbReference>
<keyword evidence="3" id="KW-1185">Reference proteome</keyword>
<dbReference type="Pfam" id="PF00990">
    <property type="entry name" value="GGDEF"/>
    <property type="match status" value="1"/>
</dbReference>
<name>A0A5Q2RGR7_9ACTN</name>
<dbReference type="NCBIfam" id="TIGR00254">
    <property type="entry name" value="GGDEF"/>
    <property type="match status" value="1"/>
</dbReference>
<dbReference type="InterPro" id="IPR043128">
    <property type="entry name" value="Rev_trsase/Diguanyl_cyclase"/>
</dbReference>
<dbReference type="InterPro" id="IPR003018">
    <property type="entry name" value="GAF"/>
</dbReference>
<dbReference type="AlphaFoldDB" id="A0A5Q2RGR7"/>
<dbReference type="SUPFAM" id="SSF55073">
    <property type="entry name" value="Nucleotide cyclase"/>
    <property type="match status" value="1"/>
</dbReference>
<sequence length="679" mass="72581">MVRMTSQERDRHVDLVEQACHQLRAAVGAERVSIWVLDDHGRAISPLVSVGPSAPASNVARRWSRYPLEHIGPFRDAVSTRAPVLLRDLAAADVPPGLGEDFAITSAWTTALEVGGEVLGVVVVEPGDAGERVDGSPWIDALARSLSAARGWYLADRRKAELDLLLDLTRAASATDDDGGAIAHLCQRLAASLGVRRACLFVIDDGALVSAEAHFADGRRDPELIRAFLTESVLPALLTEAARLWHTVVINQGARDSLGDWADRFEIGSGVAVPIGTRAEPLGVFTLDDAEERRFGPRLVSLAEAAATQFALLYERARLLDEQARTARAGEAVRRLLREGTRAVTAEAAVEVVARVGLEALEAEHATALLFDGDGTIEDVHTVGIPAPFDEEVRRRCLGLRVGDLALGRTVRERRRPVAVDDARNSGMLPAELFDGIPARSYVAIPLSAGETLRGGVIYSTSTRRRRWSEADRHLVEQLVLECDLIMENAVLREAEAGRSEQLAHLAMHDVLTGLPNRVLLEDRLDAALRAAARTGTRVGVLFVDLRRFKDVNDRFGHDAGDAALAQLAARFVDLVRPNDTVGRLAGDEFLVVLPDVCAEALAGVAERICVAADEPVEVGGHHLRVGASVGAAIGGPGTPPDELIRAADGAMYVVKRQTGTGWGVADELAGSAGSPGAG</sequence>
<dbReference type="EMBL" id="CP045851">
    <property type="protein sequence ID" value="QGG94022.1"/>
    <property type="molecule type" value="Genomic_DNA"/>
</dbReference>
<evidence type="ECO:0000313" key="2">
    <source>
        <dbReference type="EMBL" id="QGG94022.1"/>
    </source>
</evidence>
<dbReference type="Gene3D" id="3.30.450.40">
    <property type="match status" value="3"/>
</dbReference>
<dbReference type="Proteomes" id="UP000334019">
    <property type="component" value="Chromosome"/>
</dbReference>
<protein>
    <submittedName>
        <fullName evidence="2">Diguanylate cyclase</fullName>
    </submittedName>
</protein>
<dbReference type="InterPro" id="IPR029787">
    <property type="entry name" value="Nucleotide_cyclase"/>
</dbReference>
<dbReference type="InterPro" id="IPR029016">
    <property type="entry name" value="GAF-like_dom_sf"/>
</dbReference>
<dbReference type="SMART" id="SM00267">
    <property type="entry name" value="GGDEF"/>
    <property type="match status" value="1"/>
</dbReference>
<dbReference type="KEGG" id="atq:GH723_02265"/>
<dbReference type="PANTHER" id="PTHR44757">
    <property type="entry name" value="DIGUANYLATE CYCLASE DGCP"/>
    <property type="match status" value="1"/>
</dbReference>
<dbReference type="PROSITE" id="PS50887">
    <property type="entry name" value="GGDEF"/>
    <property type="match status" value="1"/>
</dbReference>
<dbReference type="Pfam" id="PF13185">
    <property type="entry name" value="GAF_2"/>
    <property type="match status" value="3"/>
</dbReference>
<feature type="domain" description="GGDEF" evidence="1">
    <location>
        <begin position="537"/>
        <end position="668"/>
    </location>
</feature>
<gene>
    <name evidence="2" type="ORF">GH723_02265</name>
</gene>